<name>Q2LEW0_9ACTN</name>
<dbReference type="EMBL" id="DQ322649">
    <property type="protein sequence ID" value="ABC67355.1"/>
    <property type="molecule type" value="Genomic_DNA"/>
</dbReference>
<reference evidence="2" key="1">
    <citation type="journal article" date="2006" name="Appl. Environ. Microbiol.">
        <title>Diversity of telomere palindromic sequences and replication genes among Streptomyces linear plasmids.</title>
        <authorList>
            <person name="Zhang R."/>
            <person name="Yang Y."/>
            <person name="Fang P."/>
            <person name="Jiang C."/>
            <person name="Xu L."/>
            <person name="Zhu Y."/>
            <person name="Shen M."/>
            <person name="Xia H."/>
            <person name="Zhao J."/>
            <person name="Chen T."/>
            <person name="Qin Z."/>
        </authorList>
    </citation>
    <scope>NUCLEOTIDE SEQUENCE</scope>
    <source>
        <strain evidence="2">44030</strain>
        <plasmid evidence="2">pRL1</plasmid>
    </source>
</reference>
<dbReference type="AlphaFoldDB" id="Q2LEW0"/>
<accession>Q2LEW0</accession>
<sequence length="523" mass="56651">MSVSAPASPGPDSDEHRLIYAAEETLVQAVRDVRLGRQYGQWRGPWADTIDLLRRAALELQQLQANAPAVSNDAAPCRWCKRPTDDRVLGQPGHATCHARSGRAPAAETPAAPAMPAPATESPDVDEQAVSEPFSDAMMRRPTAQKTYKFDAAEELADFADACRAKPIKPDATDEEIQQALAAWHAAMQIEGDPLRFLSSPGYTGVTAYERLTAQYGAMIKPEPLISDTVWELSTRSRSLLTVLSFINPAAAPALGEVVTEADVNAQYLAAARSSDLGDGEPVELDQVPAADLPELLRHPGYVQLATAPDLTELPVTARLPFASLADGWWLPAPAARYLVKDHGVTLDVARALTWPKGQYGRRMDRWCALFADGRATLAQNAAAGQPGAALALKVLKATYATFLGGMTRSKQHNDRGTLRPDWHDTYVSQAGVNALRAVDKALKADPELRLLGAMKDAFWFLGSEPVQPSGMTFTEKNGQGGKWHLNRWGMVTSDIINAHTRNRIGSLRKAITAADTARKEQA</sequence>
<protein>
    <submittedName>
        <fullName evidence="2">Uncharacterized protein</fullName>
    </submittedName>
</protein>
<organism evidence="2">
    <name type="scientific">Streptomyces sp. 44030</name>
    <dbReference type="NCBI Taxonomy" id="364102"/>
    <lineage>
        <taxon>Bacteria</taxon>
        <taxon>Bacillati</taxon>
        <taxon>Actinomycetota</taxon>
        <taxon>Actinomycetes</taxon>
        <taxon>Kitasatosporales</taxon>
        <taxon>Streptomycetaceae</taxon>
        <taxon>Streptomyces</taxon>
    </lineage>
</organism>
<gene>
    <name evidence="2" type="ORF">pRL1.26</name>
</gene>
<geneLocation type="plasmid" evidence="2">
    <name>pRL1</name>
</geneLocation>
<dbReference type="RefSeq" id="WP_012476923.1">
    <property type="nucleotide sequence ID" value="NC_010849.1"/>
</dbReference>
<keyword evidence="2" id="KW-0614">Plasmid</keyword>
<proteinExistence type="predicted"/>
<feature type="compositionally biased region" description="Low complexity" evidence="1">
    <location>
        <begin position="104"/>
        <end position="121"/>
    </location>
</feature>
<evidence type="ECO:0000313" key="2">
    <source>
        <dbReference type="EMBL" id="ABC67355.1"/>
    </source>
</evidence>
<evidence type="ECO:0000256" key="1">
    <source>
        <dbReference type="SAM" id="MobiDB-lite"/>
    </source>
</evidence>
<feature type="region of interest" description="Disordered" evidence="1">
    <location>
        <begin position="88"/>
        <end position="125"/>
    </location>
</feature>